<accession>G8YB83</accession>
<dbReference type="Proteomes" id="UP000005222">
    <property type="component" value="Chromosome J"/>
</dbReference>
<evidence type="ECO:0000256" key="2">
    <source>
        <dbReference type="ARBA" id="ARBA00022942"/>
    </source>
</evidence>
<dbReference type="eggNOG" id="KOG2908">
    <property type="taxonomic scope" value="Eukaryota"/>
</dbReference>
<gene>
    <name evidence="4" type="primary">Piso0_001927</name>
    <name evidence="4" type="ORF">GNLVRS01_PISO0J00933g</name>
</gene>
<dbReference type="InterPro" id="IPR036390">
    <property type="entry name" value="WH_DNA-bd_sf"/>
</dbReference>
<proteinExistence type="inferred from homology"/>
<evidence type="ECO:0000313" key="5">
    <source>
        <dbReference type="Proteomes" id="UP000005222"/>
    </source>
</evidence>
<name>G8YB83_PICSO</name>
<dbReference type="Pfam" id="PF22037">
    <property type="entry name" value="PSD13_N"/>
    <property type="match status" value="1"/>
</dbReference>
<dbReference type="SMART" id="SM00088">
    <property type="entry name" value="PINT"/>
    <property type="match status" value="1"/>
</dbReference>
<dbReference type="GO" id="GO:0006511">
    <property type="term" value="P:ubiquitin-dependent protein catabolic process"/>
    <property type="evidence" value="ECO:0007669"/>
    <property type="project" value="TreeGrafter"/>
</dbReference>
<dbReference type="PANTHER" id="PTHR10539:SF0">
    <property type="entry name" value="26S PROTEASOME NON-ATPASE REGULATORY SUBUNIT 13"/>
    <property type="match status" value="1"/>
</dbReference>
<dbReference type="GO" id="GO:0005829">
    <property type="term" value="C:cytosol"/>
    <property type="evidence" value="ECO:0007669"/>
    <property type="project" value="TreeGrafter"/>
</dbReference>
<dbReference type="Pfam" id="PF01399">
    <property type="entry name" value="PCI"/>
    <property type="match status" value="1"/>
</dbReference>
<dbReference type="EMBL" id="FO082050">
    <property type="protein sequence ID" value="CCE82214.1"/>
    <property type="molecule type" value="Genomic_DNA"/>
</dbReference>
<feature type="domain" description="PCI" evidence="3">
    <location>
        <begin position="188"/>
        <end position="358"/>
    </location>
</feature>
<dbReference type="AlphaFoldDB" id="G8YB83"/>
<evidence type="ECO:0000256" key="1">
    <source>
        <dbReference type="ARBA" id="ARBA00006207"/>
    </source>
</evidence>
<dbReference type="InterPro" id="IPR000717">
    <property type="entry name" value="PCI_dom"/>
</dbReference>
<dbReference type="HOGENOM" id="CLU_042989_0_0_1"/>
<dbReference type="PROSITE" id="PS50250">
    <property type="entry name" value="PCI"/>
    <property type="match status" value="1"/>
</dbReference>
<dbReference type="GO" id="GO:0008541">
    <property type="term" value="C:proteasome regulatory particle, lid subcomplex"/>
    <property type="evidence" value="ECO:0007669"/>
    <property type="project" value="TreeGrafter"/>
</dbReference>
<reference evidence="4 5" key="1">
    <citation type="journal article" date="2012" name="G3 (Bethesda)">
        <title>Pichia sorbitophila, an interspecies yeast hybrid reveals early steps of genome resolution following polyploidization.</title>
        <authorList>
            <person name="Leh Louis V."/>
            <person name="Despons L."/>
            <person name="Friedrich A."/>
            <person name="Martin T."/>
            <person name="Durrens P."/>
            <person name="Casaregola S."/>
            <person name="Neuveglise C."/>
            <person name="Fairhead C."/>
            <person name="Marck C."/>
            <person name="Cruz J.A."/>
            <person name="Straub M.L."/>
            <person name="Kugler V."/>
            <person name="Sacerdot C."/>
            <person name="Uzunov Z."/>
            <person name="Thierry A."/>
            <person name="Weiss S."/>
            <person name="Bleykasten C."/>
            <person name="De Montigny J."/>
            <person name="Jacques N."/>
            <person name="Jung P."/>
            <person name="Lemaire M."/>
            <person name="Mallet S."/>
            <person name="Morel G."/>
            <person name="Richard G.F."/>
            <person name="Sarkar A."/>
            <person name="Savel G."/>
            <person name="Schacherer J."/>
            <person name="Seret M.L."/>
            <person name="Talla E."/>
            <person name="Samson G."/>
            <person name="Jubin C."/>
            <person name="Poulain J."/>
            <person name="Vacherie B."/>
            <person name="Barbe V."/>
            <person name="Pelletier E."/>
            <person name="Sherman D.J."/>
            <person name="Westhof E."/>
            <person name="Weissenbach J."/>
            <person name="Baret P.V."/>
            <person name="Wincker P."/>
            <person name="Gaillardin C."/>
            <person name="Dujon B."/>
            <person name="Souciet J.L."/>
        </authorList>
    </citation>
    <scope>NUCLEOTIDE SEQUENCE [LARGE SCALE GENOMIC DNA]</scope>
    <source>
        <strain evidence="5">ATCC MYA-4447 / BCRC 22081 / CBS 7064 / NBRC 10061 / NRRL Y-12695</strain>
    </source>
</reference>
<dbReference type="PANTHER" id="PTHR10539">
    <property type="entry name" value="26S PROTEASOME NON-ATPASE REGULATORY SUBUNIT 13"/>
    <property type="match status" value="1"/>
</dbReference>
<organism evidence="4 5">
    <name type="scientific">Pichia sorbitophila (strain ATCC MYA-4447 / BCRC 22081 / CBS 7064 / NBRC 10061 / NRRL Y-12695)</name>
    <name type="common">Hybrid yeast</name>
    <dbReference type="NCBI Taxonomy" id="559304"/>
    <lineage>
        <taxon>Eukaryota</taxon>
        <taxon>Fungi</taxon>
        <taxon>Dikarya</taxon>
        <taxon>Ascomycota</taxon>
        <taxon>Saccharomycotina</taxon>
        <taxon>Pichiomycetes</taxon>
        <taxon>Debaryomycetaceae</taxon>
        <taxon>Millerozyma</taxon>
    </lineage>
</organism>
<dbReference type="OMA" id="ANKRTIT"/>
<dbReference type="SUPFAM" id="SSF46785">
    <property type="entry name" value="Winged helix' DNA-binding domain"/>
    <property type="match status" value="1"/>
</dbReference>
<dbReference type="STRING" id="559304.G8YB83"/>
<dbReference type="GO" id="GO:0005634">
    <property type="term" value="C:nucleus"/>
    <property type="evidence" value="ECO:0007669"/>
    <property type="project" value="TreeGrafter"/>
</dbReference>
<dbReference type="OrthoDB" id="1093at2759"/>
<dbReference type="InterPro" id="IPR035298">
    <property type="entry name" value="PSMD13"/>
</dbReference>
<keyword evidence="2" id="KW-0647">Proteasome</keyword>
<dbReference type="InterPro" id="IPR054179">
    <property type="entry name" value="PSD13_N"/>
</dbReference>
<sequence>MDVSESLANLREEVDSPDLTNILYELEEYYDRKLWHQLTLSLTELFENESSKENDFRKKIYNSLISQLVQSLNPIKIVDFLLESYEDKDECLDKLLELKSQFVKNLESTYTRRTDELDSMINNDEAIVYINLQISRFYLISNQLEKADDILDSLNSKFEGTVNNDYNTKINSAFYLAKCQLYKIQANYNLYYLNGLLYLSTIDHEKLSIEEQQKICYDLCISALLGDKIYNFGELILHDILNTIKDSPYDWLYHLIISLNSGKLQEFKKWLSVGFQKSPFLAQYELFLKQKIIIMSLLELISLKPTTNKQLTFKEISEFTDTSLNEVEHLIIKCFSLNLIQGSINQIDEILTVTWLQPRILNLDQVKTLHAHLNTWNAQVEKLSKEVFNNGHTLWASS</sequence>
<protein>
    <submittedName>
        <fullName evidence="4">Piso0_001927 protein</fullName>
    </submittedName>
</protein>
<evidence type="ECO:0000259" key="3">
    <source>
        <dbReference type="PROSITE" id="PS50250"/>
    </source>
</evidence>
<keyword evidence="5" id="KW-1185">Reference proteome</keyword>
<dbReference type="GO" id="GO:0005198">
    <property type="term" value="F:structural molecule activity"/>
    <property type="evidence" value="ECO:0007669"/>
    <property type="project" value="TreeGrafter"/>
</dbReference>
<evidence type="ECO:0000313" key="4">
    <source>
        <dbReference type="EMBL" id="CCE82214.1"/>
    </source>
</evidence>
<dbReference type="FunCoup" id="G8YB83">
    <property type="interactions" value="2252"/>
</dbReference>
<dbReference type="InParanoid" id="G8YB83"/>
<comment type="similarity">
    <text evidence="1">Belongs to the proteasome subunit S11 family.</text>
</comment>